<protein>
    <submittedName>
        <fullName evidence="1">Uncharacterized protein</fullName>
    </submittedName>
</protein>
<keyword evidence="1" id="KW-0614">Plasmid</keyword>
<geneLocation type="plasmid" evidence="1 2">
    <name>pDAETH-1</name>
</geneLocation>
<dbReference type="RefSeq" id="WP_264777548.1">
    <property type="nucleotide sequence ID" value="NZ_AP026561.1"/>
</dbReference>
<gene>
    <name evidence="1" type="ORF">DAETH_36570</name>
</gene>
<dbReference type="EMBL" id="AP026561">
    <property type="protein sequence ID" value="BDP43688.1"/>
    <property type="molecule type" value="Genomic_DNA"/>
</dbReference>
<keyword evidence="2" id="KW-1185">Reference proteome</keyword>
<evidence type="ECO:0000313" key="2">
    <source>
        <dbReference type="Proteomes" id="UP001064971"/>
    </source>
</evidence>
<organism evidence="1 2">
    <name type="scientific">Deinococcus aetherius</name>
    <dbReference type="NCBI Taxonomy" id="200252"/>
    <lineage>
        <taxon>Bacteria</taxon>
        <taxon>Thermotogati</taxon>
        <taxon>Deinococcota</taxon>
        <taxon>Deinococci</taxon>
        <taxon>Deinococcales</taxon>
        <taxon>Deinococcaceae</taxon>
        <taxon>Deinococcus</taxon>
    </lineage>
</organism>
<dbReference type="Proteomes" id="UP001064971">
    <property type="component" value="Plasmid pDAETH-1"/>
</dbReference>
<name>A0ABM8AIP1_9DEIO</name>
<evidence type="ECO:0000313" key="1">
    <source>
        <dbReference type="EMBL" id="BDP43688.1"/>
    </source>
</evidence>
<proteinExistence type="predicted"/>
<accession>A0ABM8AIP1</accession>
<reference evidence="1" key="1">
    <citation type="submission" date="2022-07" db="EMBL/GenBank/DDBJ databases">
        <title>Complete Genome Sequence of the Radioresistant Bacterium Deinococcus aetherius ST0316, Isolated from the Air Dust collected in Lower Stratosphere above Japan.</title>
        <authorList>
            <person name="Satoh K."/>
            <person name="Hagiwara K."/>
            <person name="Katsumata K."/>
            <person name="Kubo A."/>
            <person name="Yokobori S."/>
            <person name="Yamagishi A."/>
            <person name="Oono Y."/>
            <person name="Narumi I."/>
        </authorList>
    </citation>
    <scope>NUCLEOTIDE SEQUENCE</scope>
    <source>
        <strain evidence="1">ST0316</strain>
        <plasmid evidence="1">pDAETH-1</plasmid>
    </source>
</reference>
<sequence>MTGMKEVVRFAQTLAGRGREEQARQVTARFGMSGADARIALMDVDFLEARPVGDEG</sequence>